<dbReference type="EMBL" id="CP074371">
    <property type="protein sequence ID" value="QVI24184.1"/>
    <property type="molecule type" value="Genomic_DNA"/>
</dbReference>
<dbReference type="Gene3D" id="1.20.120.450">
    <property type="entry name" value="dinb family like domain"/>
    <property type="match status" value="1"/>
</dbReference>
<gene>
    <name evidence="2" type="ORF">KHQ06_16250</name>
</gene>
<dbReference type="InterPro" id="IPR017517">
    <property type="entry name" value="Maleyloyr_isom"/>
</dbReference>
<dbReference type="InterPro" id="IPR024344">
    <property type="entry name" value="MDMPI_metal-binding"/>
</dbReference>
<dbReference type="Proteomes" id="UP000683310">
    <property type="component" value="Chromosome"/>
</dbReference>
<dbReference type="GO" id="GO:0016853">
    <property type="term" value="F:isomerase activity"/>
    <property type="evidence" value="ECO:0007669"/>
    <property type="project" value="UniProtKB-KW"/>
</dbReference>
<organism evidence="2 3">
    <name type="scientific">Nocardia tengchongensis</name>
    <dbReference type="NCBI Taxonomy" id="2055889"/>
    <lineage>
        <taxon>Bacteria</taxon>
        <taxon>Bacillati</taxon>
        <taxon>Actinomycetota</taxon>
        <taxon>Actinomycetes</taxon>
        <taxon>Mycobacteriales</taxon>
        <taxon>Nocardiaceae</taxon>
        <taxon>Nocardia</taxon>
    </lineage>
</organism>
<evidence type="ECO:0000259" key="1">
    <source>
        <dbReference type="Pfam" id="PF11716"/>
    </source>
</evidence>
<dbReference type="SUPFAM" id="SSF109854">
    <property type="entry name" value="DinB/YfiT-like putative metalloenzymes"/>
    <property type="match status" value="1"/>
</dbReference>
<dbReference type="Pfam" id="PF11716">
    <property type="entry name" value="MDMPI_N"/>
    <property type="match status" value="1"/>
</dbReference>
<dbReference type="NCBIfam" id="TIGR03083">
    <property type="entry name" value="maleylpyruvate isomerase family mycothiol-dependent enzyme"/>
    <property type="match status" value="1"/>
</dbReference>
<reference evidence="2 3" key="1">
    <citation type="submission" date="2021-04" db="EMBL/GenBank/DDBJ databases">
        <title>Nocardia tengchongensis.</title>
        <authorList>
            <person name="Zhuang k."/>
            <person name="Ran Y."/>
            <person name="Li W."/>
        </authorList>
    </citation>
    <scope>NUCLEOTIDE SEQUENCE [LARGE SCALE GENOMIC DNA]</scope>
    <source>
        <strain evidence="2 3">CFH S0057</strain>
    </source>
</reference>
<sequence>MTTSTLTTEQIWHAVAAERNSLHDMVSALSETQWNQESLCENWRNRDVVAHVVLSAQPSTAAILVGLVRARGNLHGMIRDTAIRHAKSTTTAELLAHLRATVPLRKTTLGTTPADRLMDLLVHGQDIAIPLGITREMPVGAVRVALDRICAAGTFGIRRTLAGHRLTATDTEWSAGTGDPIEAPIATLLLFATGRSRQ</sequence>
<dbReference type="GeneID" id="300994245"/>
<name>A0ABX8CWA7_9NOCA</name>
<dbReference type="RefSeq" id="WP_213560247.1">
    <property type="nucleotide sequence ID" value="NZ_JBFAJM010000015.1"/>
</dbReference>
<accession>A0ABX8CWA7</accession>
<keyword evidence="2" id="KW-0413">Isomerase</keyword>
<evidence type="ECO:0000313" key="2">
    <source>
        <dbReference type="EMBL" id="QVI24184.1"/>
    </source>
</evidence>
<keyword evidence="3" id="KW-1185">Reference proteome</keyword>
<evidence type="ECO:0000313" key="3">
    <source>
        <dbReference type="Proteomes" id="UP000683310"/>
    </source>
</evidence>
<protein>
    <submittedName>
        <fullName evidence="2">Maleylpyruvate isomerase family mycothiol-dependent enzyme</fullName>
    </submittedName>
</protein>
<proteinExistence type="predicted"/>
<feature type="domain" description="Mycothiol-dependent maleylpyruvate isomerase metal-binding" evidence="1">
    <location>
        <begin position="16"/>
        <end position="115"/>
    </location>
</feature>
<dbReference type="InterPro" id="IPR034660">
    <property type="entry name" value="DinB/YfiT-like"/>
</dbReference>